<evidence type="ECO:0000256" key="1">
    <source>
        <dbReference type="SAM" id="MobiDB-lite"/>
    </source>
</evidence>
<comment type="caution">
    <text evidence="2">The sequence shown here is derived from an EMBL/GenBank/DDBJ whole genome shotgun (WGS) entry which is preliminary data.</text>
</comment>
<evidence type="ECO:0000313" key="3">
    <source>
        <dbReference type="Proteomes" id="UP000887013"/>
    </source>
</evidence>
<feature type="compositionally biased region" description="Basic and acidic residues" evidence="1">
    <location>
        <begin position="89"/>
        <end position="101"/>
    </location>
</feature>
<dbReference type="Proteomes" id="UP000887013">
    <property type="component" value="Unassembled WGS sequence"/>
</dbReference>
<keyword evidence="3" id="KW-1185">Reference proteome</keyword>
<feature type="compositionally biased region" description="Low complexity" evidence="1">
    <location>
        <begin position="14"/>
        <end position="28"/>
    </location>
</feature>
<gene>
    <name evidence="2" type="ORF">NPIL_147491</name>
</gene>
<feature type="compositionally biased region" description="Basic residues" evidence="1">
    <location>
        <begin position="120"/>
        <end position="130"/>
    </location>
</feature>
<protein>
    <submittedName>
        <fullName evidence="2">Uncharacterized protein</fullName>
    </submittedName>
</protein>
<dbReference type="EMBL" id="BMAW01053655">
    <property type="protein sequence ID" value="GFS92067.1"/>
    <property type="molecule type" value="Genomic_DNA"/>
</dbReference>
<evidence type="ECO:0000313" key="2">
    <source>
        <dbReference type="EMBL" id="GFS92067.1"/>
    </source>
</evidence>
<organism evidence="2 3">
    <name type="scientific">Nephila pilipes</name>
    <name type="common">Giant wood spider</name>
    <name type="synonym">Nephila maculata</name>
    <dbReference type="NCBI Taxonomy" id="299642"/>
    <lineage>
        <taxon>Eukaryota</taxon>
        <taxon>Metazoa</taxon>
        <taxon>Ecdysozoa</taxon>
        <taxon>Arthropoda</taxon>
        <taxon>Chelicerata</taxon>
        <taxon>Arachnida</taxon>
        <taxon>Araneae</taxon>
        <taxon>Araneomorphae</taxon>
        <taxon>Entelegynae</taxon>
        <taxon>Araneoidea</taxon>
        <taxon>Nephilidae</taxon>
        <taxon>Nephila</taxon>
    </lineage>
</organism>
<feature type="region of interest" description="Disordered" evidence="1">
    <location>
        <begin position="1"/>
        <end position="31"/>
    </location>
</feature>
<dbReference type="AlphaFoldDB" id="A0A8X6N3Q9"/>
<reference evidence="2" key="1">
    <citation type="submission" date="2020-08" db="EMBL/GenBank/DDBJ databases">
        <title>Multicomponent nature underlies the extraordinary mechanical properties of spider dragline silk.</title>
        <authorList>
            <person name="Kono N."/>
            <person name="Nakamura H."/>
            <person name="Mori M."/>
            <person name="Yoshida Y."/>
            <person name="Ohtoshi R."/>
            <person name="Malay A.D."/>
            <person name="Moran D.A.P."/>
            <person name="Tomita M."/>
            <person name="Numata K."/>
            <person name="Arakawa K."/>
        </authorList>
    </citation>
    <scope>NUCLEOTIDE SEQUENCE</scope>
</reference>
<proteinExistence type="predicted"/>
<feature type="region of interest" description="Disordered" evidence="1">
    <location>
        <begin position="89"/>
        <end position="143"/>
    </location>
</feature>
<name>A0A8X6N3Q9_NEPPI</name>
<sequence length="230" mass="25188">MSRPLCALPTRHNASTSSPAASAMDAAAAPPPRRFAGTACQRHEPPLFVAAYVTPCPPRTSAPRRYAANSSGRKRVYYEVWRRWRERHAAGRKRDGGKPRYDVGATPPPLASMRRAAAPPRRRHMARRHMPPAPRQPTRCDTPNATYAADKYVVAATDLNASSTPSVRAATPAAGARVTAAATPRYTHAVIAASAFHQRRYGSPCPTFVDERHGALRAVEPCRLPRARRR</sequence>
<accession>A0A8X6N3Q9</accession>